<dbReference type="PANTHER" id="PTHR43432:SF3">
    <property type="entry name" value="SLR0285 PROTEIN"/>
    <property type="match status" value="1"/>
</dbReference>
<proteinExistence type="predicted"/>
<feature type="domain" description="Radical SAM core" evidence="4">
    <location>
        <begin position="56"/>
        <end position="305"/>
    </location>
</feature>
<evidence type="ECO:0000313" key="5">
    <source>
        <dbReference type="EMBL" id="MCS5713679.1"/>
    </source>
</evidence>
<reference evidence="5" key="1">
    <citation type="submission" date="2022-08" db="EMBL/GenBank/DDBJ databases">
        <authorList>
            <person name="Deng Y."/>
            <person name="Han X.-F."/>
            <person name="Zhang Y.-Q."/>
        </authorList>
    </citation>
    <scope>NUCLEOTIDE SEQUENCE</scope>
    <source>
        <strain evidence="5">CPCC 205716</strain>
    </source>
</reference>
<dbReference type="SFLD" id="SFLDS00029">
    <property type="entry name" value="Radical_SAM"/>
    <property type="match status" value="1"/>
</dbReference>
<evidence type="ECO:0000313" key="6">
    <source>
        <dbReference type="Proteomes" id="UP001165580"/>
    </source>
</evidence>
<dbReference type="InterPro" id="IPR040086">
    <property type="entry name" value="MJ0683-like"/>
</dbReference>
<dbReference type="Proteomes" id="UP001165580">
    <property type="component" value="Unassembled WGS sequence"/>
</dbReference>
<dbReference type="InterPro" id="IPR007197">
    <property type="entry name" value="rSAM"/>
</dbReference>
<name>A0ABT2GBU7_9MICO</name>
<dbReference type="Pfam" id="PF04055">
    <property type="entry name" value="Radical_SAM"/>
    <property type="match status" value="1"/>
</dbReference>
<sequence>MRWTGQALSSEAPAALPGLARLSNLVRSVQTPEFAGITFHEVLAKSALNHVPGTSKTLPFAWTVNPYRGCSHACVYCFARPTHGYLDLDAGDDFDRQIIVKVNVGEVLRKELAKKSWGHHPVALGTNTDPYQRAEGRYALMPSIIRAFGESGTPFSILTKGSLLRRDLDLIADASRVVPVSLALSIAIYDDELQQSIEPGTPSTKARLATVTAVREKGLDCQVFLMPVLPFLTDTVEHLERAVSLAAEAGASSVVHSALYLKPGVREWYLAWLEREHPELVGPYEKLYARGSYAPAEYRTWLGERIRPILRRHGVGSGRLSRATGGVLPPGAGEGVLQWGSFAGQAGADGQIGAEGQLGADGQVDGAAVPSVMAVGQPTLF</sequence>
<gene>
    <name evidence="5" type="ORF">NVV95_03830</name>
</gene>
<evidence type="ECO:0000256" key="2">
    <source>
        <dbReference type="ARBA" id="ARBA00023004"/>
    </source>
</evidence>
<evidence type="ECO:0000256" key="3">
    <source>
        <dbReference type="ARBA" id="ARBA00023014"/>
    </source>
</evidence>
<keyword evidence="6" id="KW-1185">Reference proteome</keyword>
<dbReference type="RefSeq" id="WP_259485227.1">
    <property type="nucleotide sequence ID" value="NZ_JANTEZ010000002.1"/>
</dbReference>
<accession>A0ABT2GBU7</accession>
<comment type="caution">
    <text evidence="5">The sequence shown here is derived from an EMBL/GenBank/DDBJ whole genome shotgun (WGS) entry which is preliminary data.</text>
</comment>
<keyword evidence="2" id="KW-0408">Iron</keyword>
<evidence type="ECO:0000259" key="4">
    <source>
        <dbReference type="PROSITE" id="PS51918"/>
    </source>
</evidence>
<organism evidence="5 6">
    <name type="scientific">Herbiconiux gentiana</name>
    <dbReference type="NCBI Taxonomy" id="2970912"/>
    <lineage>
        <taxon>Bacteria</taxon>
        <taxon>Bacillati</taxon>
        <taxon>Actinomycetota</taxon>
        <taxon>Actinomycetes</taxon>
        <taxon>Micrococcales</taxon>
        <taxon>Microbacteriaceae</taxon>
        <taxon>Herbiconiux</taxon>
    </lineage>
</organism>
<dbReference type="InterPro" id="IPR058240">
    <property type="entry name" value="rSAM_sf"/>
</dbReference>
<keyword evidence="1" id="KW-0479">Metal-binding</keyword>
<dbReference type="PROSITE" id="PS51918">
    <property type="entry name" value="RADICAL_SAM"/>
    <property type="match status" value="1"/>
</dbReference>
<evidence type="ECO:0000256" key="1">
    <source>
        <dbReference type="ARBA" id="ARBA00022723"/>
    </source>
</evidence>
<keyword evidence="3" id="KW-0411">Iron-sulfur</keyword>
<dbReference type="PANTHER" id="PTHR43432">
    <property type="entry name" value="SLR0285 PROTEIN"/>
    <property type="match status" value="1"/>
</dbReference>
<dbReference type="Gene3D" id="3.80.30.30">
    <property type="match status" value="1"/>
</dbReference>
<dbReference type="InterPro" id="IPR006638">
    <property type="entry name" value="Elp3/MiaA/NifB-like_rSAM"/>
</dbReference>
<dbReference type="SFLD" id="SFLDG01084">
    <property type="entry name" value="Uncharacterised_Radical_SAM_Su"/>
    <property type="match status" value="1"/>
</dbReference>
<protein>
    <submittedName>
        <fullName evidence="5">Rv2578c family radical SAM protein</fullName>
    </submittedName>
</protein>
<dbReference type="CDD" id="cd01335">
    <property type="entry name" value="Radical_SAM"/>
    <property type="match status" value="1"/>
</dbReference>
<dbReference type="EMBL" id="JANTEZ010000002">
    <property type="protein sequence ID" value="MCS5713679.1"/>
    <property type="molecule type" value="Genomic_DNA"/>
</dbReference>
<dbReference type="SUPFAM" id="SSF102114">
    <property type="entry name" value="Radical SAM enzymes"/>
    <property type="match status" value="1"/>
</dbReference>
<dbReference type="SMART" id="SM00729">
    <property type="entry name" value="Elp3"/>
    <property type="match status" value="1"/>
</dbReference>
<dbReference type="NCBIfam" id="NF038135">
    <property type="entry name" value="rSAM_Rv2578c"/>
    <property type="match status" value="1"/>
</dbReference>